<gene>
    <name evidence="3" type="ORF">ABB37_01673</name>
</gene>
<comment type="caution">
    <text evidence="3">The sequence shown here is derived from an EMBL/GenBank/DDBJ whole genome shotgun (WGS) entry which is preliminary data.</text>
</comment>
<feature type="transmembrane region" description="Helical" evidence="2">
    <location>
        <begin position="286"/>
        <end position="309"/>
    </location>
</feature>
<dbReference type="PANTHER" id="PTHR33297">
    <property type="entry name" value="AMASTIN-LIKE SURFACE PROTEIN-LIKE PROTEIN-RELATED"/>
    <property type="match status" value="1"/>
</dbReference>
<organism evidence="3 4">
    <name type="scientific">Leptomonas pyrrhocoris</name>
    <name type="common">Firebug parasite</name>
    <dbReference type="NCBI Taxonomy" id="157538"/>
    <lineage>
        <taxon>Eukaryota</taxon>
        <taxon>Discoba</taxon>
        <taxon>Euglenozoa</taxon>
        <taxon>Kinetoplastea</taxon>
        <taxon>Metakinetoplastina</taxon>
        <taxon>Trypanosomatida</taxon>
        <taxon>Trypanosomatidae</taxon>
        <taxon>Leishmaniinae</taxon>
        <taxon>Leptomonas</taxon>
    </lineage>
</organism>
<feature type="compositionally biased region" description="Basic residues" evidence="1">
    <location>
        <begin position="104"/>
        <end position="116"/>
    </location>
</feature>
<proteinExistence type="predicted"/>
<dbReference type="RefSeq" id="XP_015663786.1">
    <property type="nucleotide sequence ID" value="XM_015798266.1"/>
</dbReference>
<feature type="transmembrane region" description="Helical" evidence="2">
    <location>
        <begin position="146"/>
        <end position="169"/>
    </location>
</feature>
<name>A0A0N0DZI8_LEPPY</name>
<dbReference type="EMBL" id="LGTL01000002">
    <property type="protein sequence ID" value="KPA85347.1"/>
    <property type="molecule type" value="Genomic_DNA"/>
</dbReference>
<dbReference type="OrthoDB" id="273596at2759"/>
<feature type="compositionally biased region" description="Low complexity" evidence="1">
    <location>
        <begin position="10"/>
        <end position="48"/>
    </location>
</feature>
<dbReference type="OMA" id="NCDTVSY"/>
<dbReference type="RefSeq" id="XP_015663787.1">
    <property type="nucleotide sequence ID" value="XM_015798267.1"/>
</dbReference>
<evidence type="ECO:0000256" key="2">
    <source>
        <dbReference type="SAM" id="Phobius"/>
    </source>
</evidence>
<dbReference type="VEuPathDB" id="TriTrypDB:LpyrH10_02_6470"/>
<dbReference type="GeneID" id="26901968"/>
<feature type="region of interest" description="Disordered" evidence="1">
    <location>
        <begin position="1"/>
        <end position="116"/>
    </location>
</feature>
<sequence length="352" mass="38352">MLHENGNSVPQGQPPHQQQQQQQQDVRSGSESYTGSSGSYTETASQHHPPQPQQPEATVPRSASRAHRNDHSRVVQPTSSPSPQRQPPAEQFNEGGEDQDRDKKSRSKQGKGKARHMVNAALSAPAARMRAVSASLAGRDSQRVTIYVFFAVALIHLLFVILSCTLSQIDIEGGGCLTFWGYKQNCDSVSYTIRTELLRNCGKLRSSLRAGAAFSILSILTSTATVVVAWLMCNRLRHADNSTRRQSRYRDVDAGTLGTNARQEEGNHSSSNNNPEPTFNPGHLKLATIIIVAISLVLELIAWAVIAGVGPQNHCDASYYISNAGTYGVGFGLGLTAWIMEIIVYVVYIVVV</sequence>
<dbReference type="InterPro" id="IPR009944">
    <property type="entry name" value="Amastin"/>
</dbReference>
<dbReference type="AlphaFoldDB" id="A0A0N0DZI8"/>
<evidence type="ECO:0008006" key="5">
    <source>
        <dbReference type="Google" id="ProtNLM"/>
    </source>
</evidence>
<keyword evidence="4" id="KW-1185">Reference proteome</keyword>
<feature type="compositionally biased region" description="Low complexity" evidence="1">
    <location>
        <begin position="74"/>
        <end position="83"/>
    </location>
</feature>
<evidence type="ECO:0000313" key="4">
    <source>
        <dbReference type="Proteomes" id="UP000037923"/>
    </source>
</evidence>
<reference evidence="3 4" key="1">
    <citation type="submission" date="2015-07" db="EMBL/GenBank/DDBJ databases">
        <title>High-quality genome of monoxenous trypanosomatid Leptomonas pyrrhocoris.</title>
        <authorList>
            <person name="Flegontov P."/>
            <person name="Butenko A."/>
            <person name="Firsov S."/>
            <person name="Vlcek C."/>
            <person name="Logacheva M.D."/>
            <person name="Field M."/>
            <person name="Filatov D."/>
            <person name="Flegontova O."/>
            <person name="Gerasimov E."/>
            <person name="Jackson A.P."/>
            <person name="Kelly S."/>
            <person name="Opperdoes F."/>
            <person name="O'Reilly A."/>
            <person name="Votypka J."/>
            <person name="Yurchenko V."/>
            <person name="Lukes J."/>
        </authorList>
    </citation>
    <scope>NUCLEOTIDE SEQUENCE [LARGE SCALE GENOMIC DNA]</scope>
    <source>
        <strain evidence="3">H10</strain>
    </source>
</reference>
<dbReference type="EMBL" id="LGTL01000002">
    <property type="protein sequence ID" value="KPA85348.1"/>
    <property type="molecule type" value="Genomic_DNA"/>
</dbReference>
<keyword evidence="2" id="KW-0812">Transmembrane</keyword>
<dbReference type="PANTHER" id="PTHR33297:SF4">
    <property type="entry name" value="AMASTIN"/>
    <property type="match status" value="1"/>
</dbReference>
<accession>A0A0N0DZI8</accession>
<keyword evidence="2" id="KW-1133">Transmembrane helix</keyword>
<dbReference type="Pfam" id="PF07344">
    <property type="entry name" value="Amastin"/>
    <property type="match status" value="1"/>
</dbReference>
<evidence type="ECO:0000313" key="3">
    <source>
        <dbReference type="EMBL" id="KPA85348.1"/>
    </source>
</evidence>
<keyword evidence="2" id="KW-0472">Membrane</keyword>
<dbReference type="Proteomes" id="UP000037923">
    <property type="component" value="Unassembled WGS sequence"/>
</dbReference>
<evidence type="ECO:0000256" key="1">
    <source>
        <dbReference type="SAM" id="MobiDB-lite"/>
    </source>
</evidence>
<protein>
    <recommendedName>
        <fullName evidence="5">Amastin-like protein</fullName>
    </recommendedName>
</protein>
<feature type="transmembrane region" description="Helical" evidence="2">
    <location>
        <begin position="329"/>
        <end position="351"/>
    </location>
</feature>
<feature type="transmembrane region" description="Helical" evidence="2">
    <location>
        <begin position="212"/>
        <end position="233"/>
    </location>
</feature>